<dbReference type="PANTHER" id="PTHR36842:SF1">
    <property type="entry name" value="PROTEIN TOLB"/>
    <property type="match status" value="1"/>
</dbReference>
<name>A0A3D4V7F6_9BACT</name>
<feature type="chain" id="PRO_5017739621" description="Bacterial surface antigen (D15) domain-containing protein" evidence="2">
    <location>
        <begin position="41"/>
        <end position="1105"/>
    </location>
</feature>
<sequence length="1105" mass="123524">MTLAQRWTRLKAKVAKLSVAAVRAAVVALGVATLATPAQAQGYFGQNQVQYDRLRWRVIETEHFLVHYYPEIADVAPDAARMAERAYARLSRLTSHQFREKKPILIFGSSGDFAQSNVFGDLGEGTGGVTDPLRQRMAQFFSGDWQSFEHVLTHEMVHVFTFDIFSRGRAGAGLQNLAMVNPPLWFMEGLAEYLSIGPKHPWTDAWVRDAVVNNALPSISQMTERPDKYFPYRYGLGFWQYVGGRWGDEVIGEIMNAVPSLGIDRAFRRELGMSLDEVSNEWKQAMQAKFLPVVASLDRPRSFAEPLLSQKRTGSIANMFVAPALSNDGKFITYIGYGSLLRGEVFPEMYLANAETGKRITRLVKTTTNPDFEQLRFIYSQPSFSLDGKQLAFTGQRGGRDVLYIMDVKSRNIVKRIDLELDQVLSPSFSPDGRKVVFSGMRHGSSDLYVVSLDAPGYTQLMKDQYGDLMPQWSPDGKTIAFISDRGPDTDLDILKIGAWKVVTFDLETQQMTILPGQGGRAINPQWAPDGKSLAYVTDRTGIANIFLYDFDAKEHYQLTNVAGAVTAVAEQSPAISWAREADIMAFVYYEKTDHAIWKIKNPRALKKEPFRENVVVAQGGPQVVAQPGRPTGAATPPAPPVDPTAHLRRATVQDSAAARQSYYRPSTGNVARVSSELPASTLARISETVSVEALMDSFDFYLPDTTRFKEARYRAKLTPEYIAQPSIGYQQNGFGQGTYGGTTIVLSDLLGDRRLALSGSINGQLGDAQVFAGYTSLGRRLQYTTGVLQQPMYLISNFYETPGEQENQFYQTQEMARLVFRQVFAAGLYPLNRFTRFEIGARFQNIDQQAVPITRMVDYNFGYATYWERGATRNVASANTVSPYLAWVTDNSMFGFTGPISGKRVRLQVEPTVGSWKYTEYTADARSYLPILFNYITFATRLTTSMAVGRDEMRFPKWIGRPDFVRGYNREDIGYVSCSGLPSNDGSSCNAEELIGSRVAFANAELRFPIIRRYGARTSLLGGLPPIDGLFFYDAGVAWSKGQTVSLSQPTDYDFSKQRALLRSYGFGLRMNLFNIAIIRWDWAKPVSRPNGKGFGTWFFGASY</sequence>
<dbReference type="InterPro" id="IPR011659">
    <property type="entry name" value="WD40"/>
</dbReference>
<proteinExistence type="inferred from homology"/>
<feature type="signal peptide" evidence="2">
    <location>
        <begin position="1"/>
        <end position="40"/>
    </location>
</feature>
<keyword evidence="2" id="KW-0732">Signal</keyword>
<dbReference type="SUPFAM" id="SSF69304">
    <property type="entry name" value="Tricorn protease N-terminal domain"/>
    <property type="match status" value="1"/>
</dbReference>
<dbReference type="EMBL" id="DPIY01000006">
    <property type="protein sequence ID" value="HCT57015.1"/>
    <property type="molecule type" value="Genomic_DNA"/>
</dbReference>
<dbReference type="InterPro" id="IPR011042">
    <property type="entry name" value="6-blade_b-propeller_TolB-like"/>
</dbReference>
<evidence type="ECO:0000256" key="2">
    <source>
        <dbReference type="SAM" id="SignalP"/>
    </source>
</evidence>
<evidence type="ECO:0008006" key="5">
    <source>
        <dbReference type="Google" id="ProtNLM"/>
    </source>
</evidence>
<dbReference type="Proteomes" id="UP000264071">
    <property type="component" value="Unassembled WGS sequence"/>
</dbReference>
<protein>
    <recommendedName>
        <fullName evidence="5">Bacterial surface antigen (D15) domain-containing protein</fullName>
    </recommendedName>
</protein>
<gene>
    <name evidence="3" type="ORF">DGD08_07340</name>
</gene>
<reference evidence="3 4" key="1">
    <citation type="journal article" date="2018" name="Nat. Biotechnol.">
        <title>A standardized bacterial taxonomy based on genome phylogeny substantially revises the tree of life.</title>
        <authorList>
            <person name="Parks D.H."/>
            <person name="Chuvochina M."/>
            <person name="Waite D.W."/>
            <person name="Rinke C."/>
            <person name="Skarshewski A."/>
            <person name="Chaumeil P.A."/>
            <person name="Hugenholtz P."/>
        </authorList>
    </citation>
    <scope>NUCLEOTIDE SEQUENCE [LARGE SCALE GENOMIC DNA]</scope>
    <source>
        <strain evidence="3">UBA8844</strain>
    </source>
</reference>
<organism evidence="3 4">
    <name type="scientific">Gemmatimonas aurantiaca</name>
    <dbReference type="NCBI Taxonomy" id="173480"/>
    <lineage>
        <taxon>Bacteria</taxon>
        <taxon>Pseudomonadati</taxon>
        <taxon>Gemmatimonadota</taxon>
        <taxon>Gemmatimonadia</taxon>
        <taxon>Gemmatimonadales</taxon>
        <taxon>Gemmatimonadaceae</taxon>
        <taxon>Gemmatimonas</taxon>
    </lineage>
</organism>
<evidence type="ECO:0000256" key="1">
    <source>
        <dbReference type="ARBA" id="ARBA00009820"/>
    </source>
</evidence>
<dbReference type="Pfam" id="PF07676">
    <property type="entry name" value="PD40"/>
    <property type="match status" value="4"/>
</dbReference>
<dbReference type="Gene3D" id="2.40.160.50">
    <property type="entry name" value="membrane protein fhac: a member of the omp85/tpsb transporter family"/>
    <property type="match status" value="1"/>
</dbReference>
<dbReference type="PANTHER" id="PTHR36842">
    <property type="entry name" value="PROTEIN TOLB HOMOLOG"/>
    <property type="match status" value="1"/>
</dbReference>
<accession>A0A3D4V7F6</accession>
<dbReference type="AlphaFoldDB" id="A0A3D4V7F6"/>
<comment type="similarity">
    <text evidence="1">Belongs to the TolB family.</text>
</comment>
<comment type="caution">
    <text evidence="3">The sequence shown here is derived from an EMBL/GenBank/DDBJ whole genome shotgun (WGS) entry which is preliminary data.</text>
</comment>
<evidence type="ECO:0000313" key="4">
    <source>
        <dbReference type="Proteomes" id="UP000264071"/>
    </source>
</evidence>
<dbReference type="Gene3D" id="2.120.10.30">
    <property type="entry name" value="TolB, C-terminal domain"/>
    <property type="match status" value="2"/>
</dbReference>
<evidence type="ECO:0000313" key="3">
    <source>
        <dbReference type="EMBL" id="HCT57015.1"/>
    </source>
</evidence>